<proteinExistence type="predicted"/>
<dbReference type="Gene3D" id="1.25.40.10">
    <property type="entry name" value="Tetratricopeptide repeat domain"/>
    <property type="match status" value="2"/>
</dbReference>
<accession>A0A5M9ND76</accession>
<dbReference type="GeneID" id="54324234"/>
<dbReference type="AlphaFoldDB" id="A0A5M9ND76"/>
<sequence>MNLYFPQGQFDLTRETIACLLPYFEKNFGPNSSWALFLTKILGVLCLESNAQKGIDLLQRILESHVDDYQAINGLVILYARQQKWEDAESLLERSIAKTSTSDQSASLGLTFAQCLIYAEKGMYQELEQRCLGAIQTAQNAQEVSLHVCIRCRASSSKHRTYNWVITGFQATFGFFHYETLEHLCKLGITYSKAGKAEAAEEALQKALKSYEELLGPDQPATIACKEWLGVSYAQQQKAQQQKAQQQKKHTQAWLRKVLDDYHRSPEDEHTLARAFAIGFAFDQNGYYQDAEDMFQIAFTGRHKLFGESDRTRWSLALRLRICISCKDDGKRQK</sequence>
<dbReference type="PANTHER" id="PTHR45641">
    <property type="entry name" value="TETRATRICOPEPTIDE REPEAT PROTEIN (AFU_ORTHOLOGUE AFUA_6G03870)"/>
    <property type="match status" value="1"/>
</dbReference>
<evidence type="ECO:0008006" key="5">
    <source>
        <dbReference type="Google" id="ProtNLM"/>
    </source>
</evidence>
<name>A0A5M9ND76_9EURO</name>
<dbReference type="SUPFAM" id="SSF48452">
    <property type="entry name" value="TPR-like"/>
    <property type="match status" value="1"/>
</dbReference>
<evidence type="ECO:0000256" key="1">
    <source>
        <dbReference type="ARBA" id="ARBA00022737"/>
    </source>
</evidence>
<protein>
    <recommendedName>
        <fullName evidence="5">MalT-like TPR region domain-containing protein</fullName>
    </recommendedName>
</protein>
<dbReference type="Proteomes" id="UP000324241">
    <property type="component" value="Unassembled WGS sequence"/>
</dbReference>
<evidence type="ECO:0000313" key="3">
    <source>
        <dbReference type="EMBL" id="KAA8652627.1"/>
    </source>
</evidence>
<dbReference type="Pfam" id="PF13374">
    <property type="entry name" value="TPR_10"/>
    <property type="match status" value="2"/>
</dbReference>
<dbReference type="InterPro" id="IPR011990">
    <property type="entry name" value="TPR-like_helical_dom_sf"/>
</dbReference>
<dbReference type="RefSeq" id="XP_033431988.1">
    <property type="nucleotide sequence ID" value="XM_033566231.1"/>
</dbReference>
<reference evidence="3 4" key="1">
    <citation type="submission" date="2019-08" db="EMBL/GenBank/DDBJ databases">
        <title>The genome sequence of a newly discovered highly antifungal drug resistant Aspergillus species, Aspergillus tanneri NIH 1004.</title>
        <authorList>
            <person name="Mounaud S."/>
            <person name="Singh I."/>
            <person name="Joardar V."/>
            <person name="Pakala S."/>
            <person name="Pakala S."/>
            <person name="Venepally P."/>
            <person name="Chung J.K."/>
            <person name="Losada L."/>
            <person name="Nierman W.C."/>
        </authorList>
    </citation>
    <scope>NUCLEOTIDE SEQUENCE [LARGE SCALE GENOMIC DNA]</scope>
    <source>
        <strain evidence="3 4">NIH1004</strain>
    </source>
</reference>
<evidence type="ECO:0000313" key="4">
    <source>
        <dbReference type="Proteomes" id="UP000324241"/>
    </source>
</evidence>
<organism evidence="3 4">
    <name type="scientific">Aspergillus tanneri</name>
    <dbReference type="NCBI Taxonomy" id="1220188"/>
    <lineage>
        <taxon>Eukaryota</taxon>
        <taxon>Fungi</taxon>
        <taxon>Dikarya</taxon>
        <taxon>Ascomycota</taxon>
        <taxon>Pezizomycotina</taxon>
        <taxon>Eurotiomycetes</taxon>
        <taxon>Eurotiomycetidae</taxon>
        <taxon>Eurotiales</taxon>
        <taxon>Aspergillaceae</taxon>
        <taxon>Aspergillus</taxon>
        <taxon>Aspergillus subgen. Circumdati</taxon>
    </lineage>
</organism>
<keyword evidence="2" id="KW-0802">TPR repeat</keyword>
<dbReference type="EMBL" id="QUQM01000002">
    <property type="protein sequence ID" value="KAA8652627.1"/>
    <property type="molecule type" value="Genomic_DNA"/>
</dbReference>
<evidence type="ECO:0000256" key="2">
    <source>
        <dbReference type="ARBA" id="ARBA00022803"/>
    </source>
</evidence>
<keyword evidence="1" id="KW-0677">Repeat</keyword>
<comment type="caution">
    <text evidence="3">The sequence shown here is derived from an EMBL/GenBank/DDBJ whole genome shotgun (WGS) entry which is preliminary data.</text>
</comment>
<gene>
    <name evidence="3" type="ORF">ATNIH1004_001532</name>
</gene>